<dbReference type="Gene3D" id="3.30.160.20">
    <property type="match status" value="1"/>
</dbReference>
<keyword evidence="4" id="KW-1185">Reference proteome</keyword>
<proteinExistence type="predicted"/>
<dbReference type="Pfam" id="PF00472">
    <property type="entry name" value="RF-1"/>
    <property type="match status" value="1"/>
</dbReference>
<accession>A0A316TYL9</accession>
<dbReference type="InterPro" id="IPR052104">
    <property type="entry name" value="Mito_Release_Factor_mL62"/>
</dbReference>
<dbReference type="GO" id="GO:0016150">
    <property type="term" value="F:translation release factor activity, codon nonspecific"/>
    <property type="evidence" value="ECO:0007669"/>
    <property type="project" value="TreeGrafter"/>
</dbReference>
<feature type="region of interest" description="Disordered" evidence="1">
    <location>
        <begin position="189"/>
        <end position="213"/>
    </location>
</feature>
<evidence type="ECO:0000313" key="4">
    <source>
        <dbReference type="Proteomes" id="UP000245942"/>
    </source>
</evidence>
<feature type="region of interest" description="Disordered" evidence="1">
    <location>
        <begin position="1"/>
        <end position="84"/>
    </location>
</feature>
<feature type="compositionally biased region" description="Polar residues" evidence="1">
    <location>
        <begin position="72"/>
        <end position="84"/>
    </location>
</feature>
<dbReference type="GO" id="GO:0004045">
    <property type="term" value="F:peptidyl-tRNA hydrolase activity"/>
    <property type="evidence" value="ECO:0007669"/>
    <property type="project" value="TreeGrafter"/>
</dbReference>
<dbReference type="PANTHER" id="PTHR11075:SF54">
    <property type="entry name" value="LARGE RIBOSOMAL SUBUNIT PROTEIN ML62"/>
    <property type="match status" value="1"/>
</dbReference>
<feature type="compositionally biased region" description="Gly residues" evidence="1">
    <location>
        <begin position="49"/>
        <end position="58"/>
    </location>
</feature>
<feature type="domain" description="Prokaryotic-type class I peptide chain release factors" evidence="2">
    <location>
        <begin position="63"/>
        <end position="205"/>
    </location>
</feature>
<gene>
    <name evidence="3" type="ORF">BCV69DRAFT_253399</name>
</gene>
<dbReference type="GO" id="GO:0070126">
    <property type="term" value="P:mitochondrial translational termination"/>
    <property type="evidence" value="ECO:0007669"/>
    <property type="project" value="TreeGrafter"/>
</dbReference>
<evidence type="ECO:0000256" key="1">
    <source>
        <dbReference type="SAM" id="MobiDB-lite"/>
    </source>
</evidence>
<dbReference type="PANTHER" id="PTHR11075">
    <property type="entry name" value="PEPTIDE CHAIN RELEASE FACTOR"/>
    <property type="match status" value="1"/>
</dbReference>
<dbReference type="AlphaFoldDB" id="A0A316TYL9"/>
<evidence type="ECO:0000259" key="2">
    <source>
        <dbReference type="Pfam" id="PF00472"/>
    </source>
</evidence>
<name>A0A316TYL9_9BASI</name>
<protein>
    <recommendedName>
        <fullName evidence="2">Prokaryotic-type class I peptide chain release factors domain-containing protein</fullName>
    </recommendedName>
</protein>
<dbReference type="Proteomes" id="UP000245942">
    <property type="component" value="Unassembled WGS sequence"/>
</dbReference>
<dbReference type="OrthoDB" id="270639at2759"/>
<dbReference type="EMBL" id="KZ819338">
    <property type="protein sequence ID" value="PWN18150.1"/>
    <property type="molecule type" value="Genomic_DNA"/>
</dbReference>
<sequence length="213" mass="23052">MHKLNSHPGSAPDGESESESEEPRSQQVRRAWSQALASRRAQWSQPSAKGGGTGGGGSSRSALPKEIFDVSFSRSQGPGGQNVNKVNTKANVRLLLAAASSPSIFDSGKSPLPVPIPREVVSRLVEKSTYYTQASHSLLVSSESLRTQEGNLSDAIEKLLDHLHQHATADLINPTPLLQKEKVQRLIAREKGKLKKVKSQRSAVKSGRRDKGF</sequence>
<dbReference type="InterPro" id="IPR000352">
    <property type="entry name" value="Pep_chain_release_fac_I"/>
</dbReference>
<dbReference type="STRING" id="1684307.A0A316TYL9"/>
<dbReference type="GO" id="GO:0005762">
    <property type="term" value="C:mitochondrial large ribosomal subunit"/>
    <property type="evidence" value="ECO:0007669"/>
    <property type="project" value="TreeGrafter"/>
</dbReference>
<organism evidence="3 4">
    <name type="scientific">Pseudomicrostroma glucosiphilum</name>
    <dbReference type="NCBI Taxonomy" id="1684307"/>
    <lineage>
        <taxon>Eukaryota</taxon>
        <taxon>Fungi</taxon>
        <taxon>Dikarya</taxon>
        <taxon>Basidiomycota</taxon>
        <taxon>Ustilaginomycotina</taxon>
        <taxon>Exobasidiomycetes</taxon>
        <taxon>Microstromatales</taxon>
        <taxon>Microstromatales incertae sedis</taxon>
        <taxon>Pseudomicrostroma</taxon>
    </lineage>
</organism>
<dbReference type="GeneID" id="37012250"/>
<dbReference type="SUPFAM" id="SSF110916">
    <property type="entry name" value="Peptidyl-tRNA hydrolase domain-like"/>
    <property type="match status" value="1"/>
</dbReference>
<evidence type="ECO:0000313" key="3">
    <source>
        <dbReference type="EMBL" id="PWN18150.1"/>
    </source>
</evidence>
<dbReference type="RefSeq" id="XP_025345310.1">
    <property type="nucleotide sequence ID" value="XM_025490516.1"/>
</dbReference>
<reference evidence="3 4" key="1">
    <citation type="journal article" date="2018" name="Mol. Biol. Evol.">
        <title>Broad Genomic Sampling Reveals a Smut Pathogenic Ancestry of the Fungal Clade Ustilaginomycotina.</title>
        <authorList>
            <person name="Kijpornyongpan T."/>
            <person name="Mondo S.J."/>
            <person name="Barry K."/>
            <person name="Sandor L."/>
            <person name="Lee J."/>
            <person name="Lipzen A."/>
            <person name="Pangilinan J."/>
            <person name="LaButti K."/>
            <person name="Hainaut M."/>
            <person name="Henrissat B."/>
            <person name="Grigoriev I.V."/>
            <person name="Spatafora J.W."/>
            <person name="Aime M.C."/>
        </authorList>
    </citation>
    <scope>NUCLEOTIDE SEQUENCE [LARGE SCALE GENOMIC DNA]</scope>
    <source>
        <strain evidence="3 4">MCA 4718</strain>
    </source>
</reference>